<sequence>MSTPPETGPVEGENPTPEPVPADPVAPAEDPVMTPVTDVTVDESGNTTVVGYPPSTNEVYTEQPSVDPGGVGALPDGGGIGSVPDGGGSWG</sequence>
<feature type="compositionally biased region" description="Polar residues" evidence="1">
    <location>
        <begin position="43"/>
        <end position="64"/>
    </location>
</feature>
<keyword evidence="3" id="KW-1185">Reference proteome</keyword>
<dbReference type="Proteomes" id="UP000240214">
    <property type="component" value="Segment"/>
</dbReference>
<name>A0A2H5BLR7_9CAUD</name>
<accession>A0A2H5BLR7</accession>
<evidence type="ECO:0000313" key="3">
    <source>
        <dbReference type="Proteomes" id="UP000240214"/>
    </source>
</evidence>
<gene>
    <name evidence="2" type="ORF">SEA_ROWA_16</name>
</gene>
<reference evidence="3" key="1">
    <citation type="submission" date="2017-11" db="EMBL/GenBank/DDBJ databases">
        <authorList>
            <person name="Han C.G."/>
        </authorList>
    </citation>
    <scope>NUCLEOTIDE SEQUENCE [LARGE SCALE GENOMIC DNA]</scope>
</reference>
<protein>
    <submittedName>
        <fullName evidence="2">Uncharacterized protein</fullName>
    </submittedName>
</protein>
<dbReference type="EMBL" id="MG593803">
    <property type="protein sequence ID" value="AUG87280.1"/>
    <property type="molecule type" value="Genomic_DNA"/>
</dbReference>
<feature type="compositionally biased region" description="Gly residues" evidence="1">
    <location>
        <begin position="69"/>
        <end position="91"/>
    </location>
</feature>
<evidence type="ECO:0000256" key="1">
    <source>
        <dbReference type="SAM" id="MobiDB-lite"/>
    </source>
</evidence>
<feature type="compositionally biased region" description="Low complexity" evidence="1">
    <location>
        <begin position="25"/>
        <end position="39"/>
    </location>
</feature>
<organism evidence="2 3">
    <name type="scientific">Streptomyces phage Rowa</name>
    <dbReference type="NCBI Taxonomy" id="2059883"/>
    <lineage>
        <taxon>Viruses</taxon>
        <taxon>Duplodnaviria</taxon>
        <taxon>Heunggongvirae</taxon>
        <taxon>Uroviricota</taxon>
        <taxon>Caudoviricetes</taxon>
        <taxon>Rowavirus</taxon>
        <taxon>Rowavirus rowa</taxon>
    </lineage>
</organism>
<feature type="region of interest" description="Disordered" evidence="1">
    <location>
        <begin position="1"/>
        <end position="91"/>
    </location>
</feature>
<evidence type="ECO:0000313" key="2">
    <source>
        <dbReference type="EMBL" id="AUG87280.1"/>
    </source>
</evidence>
<proteinExistence type="predicted"/>